<evidence type="ECO:0000256" key="11">
    <source>
        <dbReference type="ARBA" id="ARBA00029766"/>
    </source>
</evidence>
<comment type="similarity">
    <text evidence="2">Belongs to the HPPK family.</text>
</comment>
<evidence type="ECO:0000259" key="13">
    <source>
        <dbReference type="PROSITE" id="PS00794"/>
    </source>
</evidence>
<proteinExistence type="inferred from homology"/>
<sequence length="157" mass="16784">MIAFVGIGANLGDARAAVADAIARLARLPGTHLVRHSSCYRTAPIDSSGPDYINAVACIDTELEPHALLAALLQIEQAHGRERPYRNAPRTLDLDVLLADDRVIDSLELTVPHPRMLERAFVLVPLLEIAPAVEVPGRGPASAFLANVAGQTITKLN</sequence>
<dbReference type="PANTHER" id="PTHR43071:SF1">
    <property type="entry name" value="2-AMINO-4-HYDROXY-6-HYDROXYMETHYLDIHYDROPTERIDINE PYROPHOSPHOKINASE"/>
    <property type="match status" value="1"/>
</dbReference>
<dbReference type="Pfam" id="PF01288">
    <property type="entry name" value="HPPK"/>
    <property type="match status" value="1"/>
</dbReference>
<dbReference type="CDD" id="cd00483">
    <property type="entry name" value="HPPK"/>
    <property type="match status" value="1"/>
</dbReference>
<keyword evidence="8" id="KW-0067">ATP-binding</keyword>
<gene>
    <name evidence="14" type="primary">folK</name>
    <name evidence="14" type="ORF">NX774_16725</name>
</gene>
<dbReference type="InterPro" id="IPR035907">
    <property type="entry name" value="Hppk_sf"/>
</dbReference>
<evidence type="ECO:0000256" key="2">
    <source>
        <dbReference type="ARBA" id="ARBA00005810"/>
    </source>
</evidence>
<dbReference type="InterPro" id="IPR000550">
    <property type="entry name" value="Hppk"/>
</dbReference>
<protein>
    <recommendedName>
        <fullName evidence="4">2-amino-4-hydroxy-6-hydroxymethyldihydropteridine pyrophosphokinase</fullName>
        <ecNumber evidence="3">2.7.6.3</ecNumber>
    </recommendedName>
    <alternativeName>
        <fullName evidence="11">6-hydroxymethyl-7,8-dihydropterin pyrophosphokinase</fullName>
    </alternativeName>
    <alternativeName>
        <fullName evidence="12">7,8-dihydro-6-hydroxymethylpterin-pyrophosphokinase</fullName>
    </alternativeName>
</protein>
<keyword evidence="15" id="KW-1185">Reference proteome</keyword>
<evidence type="ECO:0000256" key="5">
    <source>
        <dbReference type="ARBA" id="ARBA00022679"/>
    </source>
</evidence>
<evidence type="ECO:0000256" key="7">
    <source>
        <dbReference type="ARBA" id="ARBA00022777"/>
    </source>
</evidence>
<dbReference type="PROSITE" id="PS00794">
    <property type="entry name" value="HPPK"/>
    <property type="match status" value="1"/>
</dbReference>
<organism evidence="14 15">
    <name type="scientific">Massilia agilis</name>
    <dbReference type="NCBI Taxonomy" id="1811226"/>
    <lineage>
        <taxon>Bacteria</taxon>
        <taxon>Pseudomonadati</taxon>
        <taxon>Pseudomonadota</taxon>
        <taxon>Betaproteobacteria</taxon>
        <taxon>Burkholderiales</taxon>
        <taxon>Oxalobacteraceae</taxon>
        <taxon>Telluria group</taxon>
        <taxon>Massilia</taxon>
    </lineage>
</organism>
<dbReference type="EMBL" id="JANUHB010000004">
    <property type="protein sequence ID" value="MCS0809569.1"/>
    <property type="molecule type" value="Genomic_DNA"/>
</dbReference>
<evidence type="ECO:0000256" key="1">
    <source>
        <dbReference type="ARBA" id="ARBA00005051"/>
    </source>
</evidence>
<comment type="pathway">
    <text evidence="1">Cofactor biosynthesis; tetrahydrofolate biosynthesis; 2-amino-4-hydroxy-6-hydroxymethyl-7,8-dihydropteridine diphosphate from 7,8-dihydroneopterin triphosphate: step 4/4.</text>
</comment>
<keyword evidence="7" id="KW-0418">Kinase</keyword>
<keyword evidence="9" id="KW-0289">Folate biosynthesis</keyword>
<dbReference type="RefSeq" id="WP_258823394.1">
    <property type="nucleotide sequence ID" value="NZ_JANUHB010000004.1"/>
</dbReference>
<comment type="function">
    <text evidence="10">Catalyzes the transfer of pyrophosphate from adenosine triphosphate (ATP) to 6-hydroxymethyl-7,8-dihydropterin, an enzymatic step in folate biosynthesis pathway.</text>
</comment>
<name>A0ABT2DFF1_9BURK</name>
<evidence type="ECO:0000313" key="15">
    <source>
        <dbReference type="Proteomes" id="UP001206126"/>
    </source>
</evidence>
<dbReference type="NCBIfam" id="TIGR01498">
    <property type="entry name" value="folK"/>
    <property type="match status" value="1"/>
</dbReference>
<evidence type="ECO:0000256" key="12">
    <source>
        <dbReference type="ARBA" id="ARBA00033413"/>
    </source>
</evidence>
<evidence type="ECO:0000256" key="8">
    <source>
        <dbReference type="ARBA" id="ARBA00022840"/>
    </source>
</evidence>
<evidence type="ECO:0000256" key="3">
    <source>
        <dbReference type="ARBA" id="ARBA00013253"/>
    </source>
</evidence>
<keyword evidence="6" id="KW-0547">Nucleotide-binding</keyword>
<dbReference type="PANTHER" id="PTHR43071">
    <property type="entry name" value="2-AMINO-4-HYDROXY-6-HYDROXYMETHYLDIHYDROPTERIDINE PYROPHOSPHOKINASE"/>
    <property type="match status" value="1"/>
</dbReference>
<evidence type="ECO:0000313" key="14">
    <source>
        <dbReference type="EMBL" id="MCS0809569.1"/>
    </source>
</evidence>
<comment type="caution">
    <text evidence="14">The sequence shown here is derived from an EMBL/GenBank/DDBJ whole genome shotgun (WGS) entry which is preliminary data.</text>
</comment>
<evidence type="ECO:0000256" key="10">
    <source>
        <dbReference type="ARBA" id="ARBA00029409"/>
    </source>
</evidence>
<dbReference type="GO" id="GO:0003848">
    <property type="term" value="F:2-amino-4-hydroxy-6-hydroxymethyldihydropteridine diphosphokinase activity"/>
    <property type="evidence" value="ECO:0007669"/>
    <property type="project" value="UniProtKB-EC"/>
</dbReference>
<keyword evidence="5 14" id="KW-0808">Transferase</keyword>
<accession>A0ABT2DFF1</accession>
<dbReference type="Proteomes" id="UP001206126">
    <property type="component" value="Unassembled WGS sequence"/>
</dbReference>
<evidence type="ECO:0000256" key="4">
    <source>
        <dbReference type="ARBA" id="ARBA00016218"/>
    </source>
</evidence>
<feature type="domain" description="7,8-dihydro-6-hydroxymethylpterin-pyrophosphokinase" evidence="13">
    <location>
        <begin position="86"/>
        <end position="97"/>
    </location>
</feature>
<reference evidence="14 15" key="1">
    <citation type="submission" date="2022-08" db="EMBL/GenBank/DDBJ databases">
        <title>Reclassification of Massilia species as members of the genera Telluria, Duganella, Pseudoduganella, Mokoshia gen. nov. and Zemynaea gen. nov. using orthogonal and non-orthogonal genome-based approaches.</title>
        <authorList>
            <person name="Bowman J.P."/>
        </authorList>
    </citation>
    <scope>NUCLEOTIDE SEQUENCE [LARGE SCALE GENOMIC DNA]</scope>
    <source>
        <strain evidence="14 15">JCM 31605</strain>
    </source>
</reference>
<evidence type="ECO:0000256" key="6">
    <source>
        <dbReference type="ARBA" id="ARBA00022741"/>
    </source>
</evidence>
<dbReference type="Gene3D" id="3.30.70.560">
    <property type="entry name" value="7,8-Dihydro-6-hydroxymethylpterin-pyrophosphokinase HPPK"/>
    <property type="match status" value="1"/>
</dbReference>
<dbReference type="EC" id="2.7.6.3" evidence="3"/>
<evidence type="ECO:0000256" key="9">
    <source>
        <dbReference type="ARBA" id="ARBA00022909"/>
    </source>
</evidence>
<dbReference type="SUPFAM" id="SSF55083">
    <property type="entry name" value="6-hydroxymethyl-7,8-dihydropterin pyrophosphokinase, HPPK"/>
    <property type="match status" value="1"/>
</dbReference>